<dbReference type="InterPro" id="IPR024524">
    <property type="entry name" value="DUF3800"/>
</dbReference>
<reference evidence="1 2" key="1">
    <citation type="journal article" date="2014" name="Syst. Appl. Microbiol.">
        <title>Complete genomes of freshwater sulfur oxidizers Sulfuricella denitrificans skB26 and Sulfuritalea hydrogenivorans sk43H: genetic insights into the sulfur oxidation pathway of betaproteobacteria.</title>
        <authorList>
            <person name="Watanabe T."/>
            <person name="Kojima H."/>
            <person name="Fukui M."/>
        </authorList>
    </citation>
    <scope>NUCLEOTIDE SEQUENCE [LARGE SCALE GENOMIC DNA]</scope>
    <source>
        <strain evidence="1">DSM22779</strain>
    </source>
</reference>
<dbReference type="KEGG" id="shd:SUTH_03225"/>
<evidence type="ECO:0008006" key="3">
    <source>
        <dbReference type="Google" id="ProtNLM"/>
    </source>
</evidence>
<dbReference type="STRING" id="1223802.SUTH_03225"/>
<dbReference type="OrthoDB" id="9800818at2"/>
<accession>W0SMG6</accession>
<evidence type="ECO:0000313" key="1">
    <source>
        <dbReference type="EMBL" id="BAO30998.1"/>
    </source>
</evidence>
<dbReference type="RefSeq" id="WP_041100672.1">
    <property type="nucleotide sequence ID" value="NZ_AP012547.1"/>
</dbReference>
<sequence>MHLCYFDENKHTVENPAFFIGGLMIPDAKALEFEKTLSQIAFNFHGSRTLAVHTELHGKELFHGKGNAKGRKLEERVRVFQDVATFVTDNAIPVRMVRIDVSRHEQKYKYPTPPYRLGLMLILERFCEYLDTVDDLGLVFGDHEADEVTGAVVDFSEFKSLGKTPMHFGRPLGRLLDTVYFTQSHHSRFLQVADLLVYMAGRYESWTDVPDKWHEQAVKAAWEKVKASGNLSIQRWP</sequence>
<gene>
    <name evidence="1" type="ORF">SUTH_03225</name>
</gene>
<protein>
    <recommendedName>
        <fullName evidence="3">DUF3800 domain-containing protein</fullName>
    </recommendedName>
</protein>
<dbReference type="HOGENOM" id="CLU_1179217_0_0_4"/>
<dbReference type="Pfam" id="PF12686">
    <property type="entry name" value="DUF3800"/>
    <property type="match status" value="1"/>
</dbReference>
<keyword evidence="2" id="KW-1185">Reference proteome</keyword>
<name>W0SMG6_9PROT</name>
<organism evidence="1 2">
    <name type="scientific">Sulfuritalea hydrogenivorans sk43H</name>
    <dbReference type="NCBI Taxonomy" id="1223802"/>
    <lineage>
        <taxon>Bacteria</taxon>
        <taxon>Pseudomonadati</taxon>
        <taxon>Pseudomonadota</taxon>
        <taxon>Betaproteobacteria</taxon>
        <taxon>Nitrosomonadales</taxon>
        <taxon>Sterolibacteriaceae</taxon>
        <taxon>Sulfuritalea</taxon>
    </lineage>
</organism>
<dbReference type="EMBL" id="AP012547">
    <property type="protein sequence ID" value="BAO30998.1"/>
    <property type="molecule type" value="Genomic_DNA"/>
</dbReference>
<evidence type="ECO:0000313" key="2">
    <source>
        <dbReference type="Proteomes" id="UP000031637"/>
    </source>
</evidence>
<dbReference type="AlphaFoldDB" id="W0SMG6"/>
<proteinExistence type="predicted"/>
<dbReference type="Proteomes" id="UP000031637">
    <property type="component" value="Chromosome"/>
</dbReference>